<organism evidence="2 3">
    <name type="scientific">Streptomyces iconiensis</name>
    <dbReference type="NCBI Taxonomy" id="1384038"/>
    <lineage>
        <taxon>Bacteria</taxon>
        <taxon>Bacillati</taxon>
        <taxon>Actinomycetota</taxon>
        <taxon>Actinomycetes</taxon>
        <taxon>Kitasatosporales</taxon>
        <taxon>Streptomycetaceae</taxon>
        <taxon>Streptomyces</taxon>
    </lineage>
</organism>
<evidence type="ECO:0000256" key="1">
    <source>
        <dbReference type="SAM" id="MobiDB-lite"/>
    </source>
</evidence>
<proteinExistence type="predicted"/>
<reference evidence="2 3" key="1">
    <citation type="submission" date="2023-05" db="EMBL/GenBank/DDBJ databases">
        <title>Streptantibioticus silvisoli sp. nov., acidotolerant actinomycetes 1 from pine litter.</title>
        <authorList>
            <person name="Swiecimska M."/>
            <person name="Golinska P."/>
            <person name="Sangal V."/>
            <person name="Wachnowicz B."/>
            <person name="Goodfellow M."/>
        </authorList>
    </citation>
    <scope>NUCLEOTIDE SEQUENCE [LARGE SCALE GENOMIC DNA]</scope>
    <source>
        <strain evidence="2 3">DSM 42109</strain>
    </source>
</reference>
<evidence type="ECO:0000313" key="3">
    <source>
        <dbReference type="Proteomes" id="UP001214441"/>
    </source>
</evidence>
<dbReference type="Proteomes" id="UP001214441">
    <property type="component" value="Unassembled WGS sequence"/>
</dbReference>
<evidence type="ECO:0000313" key="2">
    <source>
        <dbReference type="EMBL" id="MDJ1131239.1"/>
    </source>
</evidence>
<sequence length="97" mass="10237">MADYLRAIPDPMQGRPADGPPGPCEDCGAETGVTRVPAVDGAGPVDACPHHITKYLWRSHDVGWLARRRAAVDGEPVEHARAVLLGTAHQHPAASDA</sequence>
<protein>
    <submittedName>
        <fullName evidence="2">Uncharacterized protein</fullName>
    </submittedName>
</protein>
<keyword evidence="3" id="KW-1185">Reference proteome</keyword>
<accession>A0ABT6ZQA5</accession>
<feature type="region of interest" description="Disordered" evidence="1">
    <location>
        <begin position="1"/>
        <end position="24"/>
    </location>
</feature>
<gene>
    <name evidence="2" type="ORF">NMN56_004540</name>
</gene>
<comment type="caution">
    <text evidence="2">The sequence shown here is derived from an EMBL/GenBank/DDBJ whole genome shotgun (WGS) entry which is preliminary data.</text>
</comment>
<dbReference type="RefSeq" id="WP_274039070.1">
    <property type="nucleotide sequence ID" value="NZ_JANCPR020000004.1"/>
</dbReference>
<name>A0ABT6ZQA5_9ACTN</name>
<dbReference type="EMBL" id="JANCPR020000004">
    <property type="protein sequence ID" value="MDJ1131239.1"/>
    <property type="molecule type" value="Genomic_DNA"/>
</dbReference>